<feature type="transmembrane region" description="Helical" evidence="2">
    <location>
        <begin position="419"/>
        <end position="441"/>
    </location>
</feature>
<accession>A0A9W9EU17</accession>
<keyword evidence="5" id="KW-1185">Reference proteome</keyword>
<gene>
    <name evidence="4" type="ORF">N7456_011505</name>
</gene>
<keyword evidence="2" id="KW-1133">Transmembrane helix</keyword>
<dbReference type="Proteomes" id="UP001149165">
    <property type="component" value="Unassembled WGS sequence"/>
</dbReference>
<evidence type="ECO:0000313" key="4">
    <source>
        <dbReference type="EMBL" id="KAJ5087889.1"/>
    </source>
</evidence>
<feature type="region of interest" description="Disordered" evidence="1">
    <location>
        <begin position="375"/>
        <end position="402"/>
    </location>
</feature>
<feature type="transmembrane region" description="Helical" evidence="2">
    <location>
        <begin position="267"/>
        <end position="285"/>
    </location>
</feature>
<name>A0A9W9EU17_9EURO</name>
<protein>
    <submittedName>
        <fullName evidence="4">Uncharacterized protein</fullName>
    </submittedName>
</protein>
<feature type="chain" id="PRO_5040731359" evidence="3">
    <location>
        <begin position="17"/>
        <end position="443"/>
    </location>
</feature>
<keyword evidence="2" id="KW-0472">Membrane</keyword>
<dbReference type="PANTHER" id="PTHR35043:SF7">
    <property type="entry name" value="TRANSCRIPTION FACTOR DOMAIN-CONTAINING PROTEIN"/>
    <property type="match status" value="1"/>
</dbReference>
<reference evidence="4" key="2">
    <citation type="journal article" date="2023" name="IMA Fungus">
        <title>Comparative genomic study of the Penicillium genus elucidates a diverse pangenome and 15 lateral gene transfer events.</title>
        <authorList>
            <person name="Petersen C."/>
            <person name="Sorensen T."/>
            <person name="Nielsen M.R."/>
            <person name="Sondergaard T.E."/>
            <person name="Sorensen J.L."/>
            <person name="Fitzpatrick D.A."/>
            <person name="Frisvad J.C."/>
            <person name="Nielsen K.L."/>
        </authorList>
    </citation>
    <scope>NUCLEOTIDE SEQUENCE</scope>
    <source>
        <strain evidence="4">IBT 30069</strain>
    </source>
</reference>
<dbReference type="EMBL" id="JAPQKH010000007">
    <property type="protein sequence ID" value="KAJ5087889.1"/>
    <property type="molecule type" value="Genomic_DNA"/>
</dbReference>
<dbReference type="AlphaFoldDB" id="A0A9W9EU17"/>
<evidence type="ECO:0000256" key="1">
    <source>
        <dbReference type="SAM" id="MobiDB-lite"/>
    </source>
</evidence>
<dbReference type="PANTHER" id="PTHR35043">
    <property type="entry name" value="TRANSCRIPTION FACTOR DOMAIN-CONTAINING PROTEIN"/>
    <property type="match status" value="1"/>
</dbReference>
<evidence type="ECO:0000313" key="5">
    <source>
        <dbReference type="Proteomes" id="UP001149165"/>
    </source>
</evidence>
<evidence type="ECO:0000256" key="2">
    <source>
        <dbReference type="SAM" id="Phobius"/>
    </source>
</evidence>
<comment type="caution">
    <text evidence="4">The sequence shown here is derived from an EMBL/GenBank/DDBJ whole genome shotgun (WGS) entry which is preliminary data.</text>
</comment>
<sequence length="443" mass="50094">MILLLLVFCLTTRSYSQSNATTLEGWHHGNNTRSSWDILRTSVFTILACTWTVLHPSVPKRKDSEGDRLAGKIAHWVLAVLAPELVAASAVEGFWRARSIAARCNLAFDAMDNGNIKIIESTKLADGTKIMTNNPTKRGENTTSEINPETEEITELNRTTELGQHQYSDSLSIESTKDPWQSIHGFCLDMDGVLFQTRDGWTWPVHPGNVVPLIQAGIIKRGHLKTREIRDRAKADSFTKAIALLQSSWMICNIIARKAYGLPLSPLEISTIAYIVASIAIYSMFWHKPKDMITQIMIYLPHNRDCDYMQYHLRDIASQNDKNWVRLSDFGQTNESLLWDSVVGIFGLFVLLLTPRGWRIIRTFVKDLQSSVENQQDTNKPCDNERNTEQGSPPKKEQQSLNNVNDDDEYFTIAGSFKLACIDLFITLLFTGIHVAAYVMLEP</sequence>
<feature type="signal peptide" evidence="3">
    <location>
        <begin position="1"/>
        <end position="16"/>
    </location>
</feature>
<feature type="transmembrane region" description="Helical" evidence="2">
    <location>
        <begin position="337"/>
        <end position="354"/>
    </location>
</feature>
<reference evidence="4" key="1">
    <citation type="submission" date="2022-11" db="EMBL/GenBank/DDBJ databases">
        <authorList>
            <person name="Petersen C."/>
        </authorList>
    </citation>
    <scope>NUCLEOTIDE SEQUENCE</scope>
    <source>
        <strain evidence="4">IBT 30069</strain>
    </source>
</reference>
<proteinExistence type="predicted"/>
<dbReference type="OrthoDB" id="3061561at2759"/>
<feature type="compositionally biased region" description="Basic and acidic residues" evidence="1">
    <location>
        <begin position="380"/>
        <end position="398"/>
    </location>
</feature>
<keyword evidence="3" id="KW-0732">Signal</keyword>
<organism evidence="4 5">
    <name type="scientific">Penicillium angulare</name>
    <dbReference type="NCBI Taxonomy" id="116970"/>
    <lineage>
        <taxon>Eukaryota</taxon>
        <taxon>Fungi</taxon>
        <taxon>Dikarya</taxon>
        <taxon>Ascomycota</taxon>
        <taxon>Pezizomycotina</taxon>
        <taxon>Eurotiomycetes</taxon>
        <taxon>Eurotiomycetidae</taxon>
        <taxon>Eurotiales</taxon>
        <taxon>Aspergillaceae</taxon>
        <taxon>Penicillium</taxon>
    </lineage>
</organism>
<evidence type="ECO:0000256" key="3">
    <source>
        <dbReference type="SAM" id="SignalP"/>
    </source>
</evidence>
<keyword evidence="2" id="KW-0812">Transmembrane</keyword>